<feature type="compositionally biased region" description="Low complexity" evidence="1">
    <location>
        <begin position="17"/>
        <end position="38"/>
    </location>
</feature>
<keyword evidence="3" id="KW-1185">Reference proteome</keyword>
<evidence type="ECO:0000256" key="1">
    <source>
        <dbReference type="SAM" id="MobiDB-lite"/>
    </source>
</evidence>
<dbReference type="EMBL" id="BGPR01013963">
    <property type="protein sequence ID" value="GBN63047.1"/>
    <property type="molecule type" value="Genomic_DNA"/>
</dbReference>
<proteinExistence type="predicted"/>
<reference evidence="2 3" key="1">
    <citation type="journal article" date="2019" name="Sci. Rep.">
        <title>Orb-weaving spider Araneus ventricosus genome elucidates the spidroin gene catalogue.</title>
        <authorList>
            <person name="Kono N."/>
            <person name="Nakamura H."/>
            <person name="Ohtoshi R."/>
            <person name="Moran D.A.P."/>
            <person name="Shinohara A."/>
            <person name="Yoshida Y."/>
            <person name="Fujiwara M."/>
            <person name="Mori M."/>
            <person name="Tomita M."/>
            <person name="Arakawa K."/>
        </authorList>
    </citation>
    <scope>NUCLEOTIDE SEQUENCE [LARGE SCALE GENOMIC DNA]</scope>
</reference>
<feature type="non-terminal residue" evidence="2">
    <location>
        <position position="1"/>
    </location>
</feature>
<name>A0A4Y2QID6_ARAVE</name>
<accession>A0A4Y2QID6</accession>
<dbReference type="AlphaFoldDB" id="A0A4Y2QID6"/>
<organism evidence="2 3">
    <name type="scientific">Araneus ventricosus</name>
    <name type="common">Orbweaver spider</name>
    <name type="synonym">Epeira ventricosa</name>
    <dbReference type="NCBI Taxonomy" id="182803"/>
    <lineage>
        <taxon>Eukaryota</taxon>
        <taxon>Metazoa</taxon>
        <taxon>Ecdysozoa</taxon>
        <taxon>Arthropoda</taxon>
        <taxon>Chelicerata</taxon>
        <taxon>Arachnida</taxon>
        <taxon>Araneae</taxon>
        <taxon>Araneomorphae</taxon>
        <taxon>Entelegynae</taxon>
        <taxon>Araneoidea</taxon>
        <taxon>Araneidae</taxon>
        <taxon>Araneus</taxon>
    </lineage>
</organism>
<evidence type="ECO:0000313" key="3">
    <source>
        <dbReference type="Proteomes" id="UP000499080"/>
    </source>
</evidence>
<feature type="region of interest" description="Disordered" evidence="1">
    <location>
        <begin position="1"/>
        <end position="78"/>
    </location>
</feature>
<dbReference type="Proteomes" id="UP000499080">
    <property type="component" value="Unassembled WGS sequence"/>
</dbReference>
<sequence length="78" mass="8457">HSHEEGSPTPSAPRGEGPAAAPLQRQRAAGAADQQQWRFQTAPAYDDARGRLRLRRAPRRTDGPRSGAARPQGGPHER</sequence>
<gene>
    <name evidence="2" type="ORF">AVEN_250335_1</name>
</gene>
<protein>
    <submittedName>
        <fullName evidence="2">Uncharacterized protein</fullName>
    </submittedName>
</protein>
<comment type="caution">
    <text evidence="2">The sequence shown here is derived from an EMBL/GenBank/DDBJ whole genome shotgun (WGS) entry which is preliminary data.</text>
</comment>
<evidence type="ECO:0000313" key="2">
    <source>
        <dbReference type="EMBL" id="GBN63047.1"/>
    </source>
</evidence>